<dbReference type="GO" id="GO:0043490">
    <property type="term" value="P:malate-aspartate shuttle"/>
    <property type="evidence" value="ECO:0007669"/>
    <property type="project" value="TreeGrafter"/>
</dbReference>
<dbReference type="InterPro" id="IPR051028">
    <property type="entry name" value="Mito_Solute_Carrier"/>
</dbReference>
<dbReference type="GO" id="GO:0015183">
    <property type="term" value="F:L-aspartate transmembrane transporter activity"/>
    <property type="evidence" value="ECO:0007669"/>
    <property type="project" value="TreeGrafter"/>
</dbReference>
<keyword evidence="9 10" id="KW-0472">Membrane</keyword>
<dbReference type="InterPro" id="IPR018108">
    <property type="entry name" value="MCP_transmembrane"/>
</dbReference>
<evidence type="ECO:0000256" key="8">
    <source>
        <dbReference type="ARBA" id="ARBA00023128"/>
    </source>
</evidence>
<evidence type="ECO:0000313" key="14">
    <source>
        <dbReference type="Proteomes" id="UP001153636"/>
    </source>
</evidence>
<evidence type="ECO:0000256" key="6">
    <source>
        <dbReference type="ARBA" id="ARBA00022792"/>
    </source>
</evidence>
<dbReference type="AlphaFoldDB" id="A0A9P0D2Q1"/>
<evidence type="ECO:0000256" key="4">
    <source>
        <dbReference type="ARBA" id="ARBA00022692"/>
    </source>
</evidence>
<comment type="subcellular location">
    <subcellularLocation>
        <location evidence="1">Mitochondrion inner membrane</location>
        <topology evidence="1">Multi-pass membrane protein</topology>
    </subcellularLocation>
</comment>
<dbReference type="PRINTS" id="PR00926">
    <property type="entry name" value="MITOCARRIER"/>
</dbReference>
<reference evidence="13" key="1">
    <citation type="submission" date="2022-01" db="EMBL/GenBank/DDBJ databases">
        <authorList>
            <person name="King R."/>
        </authorList>
    </citation>
    <scope>NUCLEOTIDE SEQUENCE</scope>
</reference>
<keyword evidence="14" id="KW-1185">Reference proteome</keyword>
<keyword evidence="6" id="KW-0999">Mitochondrion inner membrane</keyword>
<keyword evidence="5" id="KW-0677">Repeat</keyword>
<dbReference type="PANTHER" id="PTHR45678:SF5">
    <property type="entry name" value="AT03939P-RELATED"/>
    <property type="match status" value="1"/>
</dbReference>
<feature type="repeat" description="Solcar" evidence="10">
    <location>
        <begin position="106"/>
        <end position="195"/>
    </location>
</feature>
<dbReference type="SUPFAM" id="SSF103506">
    <property type="entry name" value="Mitochondrial carrier"/>
    <property type="match status" value="1"/>
</dbReference>
<evidence type="ECO:0000256" key="11">
    <source>
        <dbReference type="RuleBase" id="RU000488"/>
    </source>
</evidence>
<evidence type="ECO:0000256" key="9">
    <source>
        <dbReference type="ARBA" id="ARBA00023136"/>
    </source>
</evidence>
<organism evidence="13 14">
    <name type="scientific">Psylliodes chrysocephalus</name>
    <dbReference type="NCBI Taxonomy" id="3402493"/>
    <lineage>
        <taxon>Eukaryota</taxon>
        <taxon>Metazoa</taxon>
        <taxon>Ecdysozoa</taxon>
        <taxon>Arthropoda</taxon>
        <taxon>Hexapoda</taxon>
        <taxon>Insecta</taxon>
        <taxon>Pterygota</taxon>
        <taxon>Neoptera</taxon>
        <taxon>Endopterygota</taxon>
        <taxon>Coleoptera</taxon>
        <taxon>Polyphaga</taxon>
        <taxon>Cucujiformia</taxon>
        <taxon>Chrysomeloidea</taxon>
        <taxon>Chrysomelidae</taxon>
        <taxon>Galerucinae</taxon>
        <taxon>Alticini</taxon>
        <taxon>Psylliodes</taxon>
    </lineage>
</organism>
<dbReference type="GO" id="GO:0005313">
    <property type="term" value="F:L-glutamate transmembrane transporter activity"/>
    <property type="evidence" value="ECO:0007669"/>
    <property type="project" value="TreeGrafter"/>
</dbReference>
<dbReference type="GO" id="GO:0005743">
    <property type="term" value="C:mitochondrial inner membrane"/>
    <property type="evidence" value="ECO:0007669"/>
    <property type="project" value="UniProtKB-SubCell"/>
</dbReference>
<feature type="transmembrane region" description="Helical" evidence="12">
    <location>
        <begin position="273"/>
        <end position="296"/>
    </location>
</feature>
<comment type="similarity">
    <text evidence="2 11">Belongs to the mitochondrial carrier (TC 2.A.29) family.</text>
</comment>
<evidence type="ECO:0000256" key="1">
    <source>
        <dbReference type="ARBA" id="ARBA00004448"/>
    </source>
</evidence>
<evidence type="ECO:0000256" key="12">
    <source>
        <dbReference type="SAM" id="Phobius"/>
    </source>
</evidence>
<evidence type="ECO:0000313" key="13">
    <source>
        <dbReference type="EMBL" id="CAH1108791.1"/>
    </source>
</evidence>
<dbReference type="PANTHER" id="PTHR45678">
    <property type="entry name" value="MITOCHONDRIAL 2-OXODICARBOXYLATE CARRIER 1-RELATED"/>
    <property type="match status" value="1"/>
</dbReference>
<evidence type="ECO:0000256" key="2">
    <source>
        <dbReference type="ARBA" id="ARBA00006375"/>
    </source>
</evidence>
<evidence type="ECO:0000256" key="10">
    <source>
        <dbReference type="PROSITE-ProRule" id="PRU00282"/>
    </source>
</evidence>
<keyword evidence="3 11" id="KW-0813">Transport</keyword>
<sequence>MAEKQKTFSLLPKILNGGIAGFIGVLCVFPLDLVKTRLQNQVIRPDGTKTYSSIMDALVKTFRKEGFLGMYKGSFVNLILILPEKAIKLAANDMFRFYLKKTDGSLPMYRQIMAGAGSAVCQMIVTTPMELFKIQMQDQGRLSAGASGPNTFQVVMGILKTDGIAGCFKGLTATMLRDIPFAMIYFPFFANLNESCPQQSDGDAKPLCTFGAGLLAGAVAAITCTPCDVVKTRLQTIKKGDGEEVYTGISDAFVKIYEKEGWKSFFKGGACRIMVIAPLYGISQVVYYLGIAEYLLGMQKHT</sequence>
<dbReference type="OrthoDB" id="2382881at2759"/>
<feature type="repeat" description="Solcar" evidence="10">
    <location>
        <begin position="204"/>
        <end position="293"/>
    </location>
</feature>
<accession>A0A9P0D2Q1</accession>
<evidence type="ECO:0000256" key="3">
    <source>
        <dbReference type="ARBA" id="ARBA00022448"/>
    </source>
</evidence>
<gene>
    <name evidence="13" type="ORF">PSYICH_LOCUS8371</name>
</gene>
<dbReference type="EMBL" id="OV651815">
    <property type="protein sequence ID" value="CAH1108791.1"/>
    <property type="molecule type" value="Genomic_DNA"/>
</dbReference>
<dbReference type="Pfam" id="PF00153">
    <property type="entry name" value="Mito_carr"/>
    <property type="match status" value="3"/>
</dbReference>
<keyword evidence="8" id="KW-0496">Mitochondrion</keyword>
<proteinExistence type="inferred from homology"/>
<evidence type="ECO:0000256" key="5">
    <source>
        <dbReference type="ARBA" id="ARBA00022737"/>
    </source>
</evidence>
<keyword evidence="7 12" id="KW-1133">Transmembrane helix</keyword>
<keyword evidence="4 10" id="KW-0812">Transmembrane</keyword>
<feature type="transmembrane region" description="Helical" evidence="12">
    <location>
        <begin position="14"/>
        <end position="34"/>
    </location>
</feature>
<dbReference type="PROSITE" id="PS50920">
    <property type="entry name" value="SOLCAR"/>
    <property type="match status" value="3"/>
</dbReference>
<dbReference type="InterPro" id="IPR002067">
    <property type="entry name" value="MCP"/>
</dbReference>
<dbReference type="InterPro" id="IPR023395">
    <property type="entry name" value="MCP_dom_sf"/>
</dbReference>
<name>A0A9P0D2Q1_9CUCU</name>
<protein>
    <submittedName>
        <fullName evidence="13">Uncharacterized protein</fullName>
    </submittedName>
</protein>
<evidence type="ECO:0000256" key="7">
    <source>
        <dbReference type="ARBA" id="ARBA00022989"/>
    </source>
</evidence>
<dbReference type="Proteomes" id="UP001153636">
    <property type="component" value="Chromosome 3"/>
</dbReference>
<feature type="repeat" description="Solcar" evidence="10">
    <location>
        <begin position="8"/>
        <end position="98"/>
    </location>
</feature>
<dbReference type="Gene3D" id="1.50.40.10">
    <property type="entry name" value="Mitochondrial carrier domain"/>
    <property type="match status" value="1"/>
</dbReference>